<dbReference type="GO" id="GO:0003700">
    <property type="term" value="F:DNA-binding transcription factor activity"/>
    <property type="evidence" value="ECO:0007669"/>
    <property type="project" value="TreeGrafter"/>
</dbReference>
<dbReference type="PANTHER" id="PTHR46304:SF1">
    <property type="entry name" value="GENERAL TRANSCRIPTION FACTOR II-I REPEAT DOMAIN-CONTAINING PROTEIN 1"/>
    <property type="match status" value="1"/>
</dbReference>
<evidence type="ECO:0000256" key="5">
    <source>
        <dbReference type="ARBA" id="ARBA00023163"/>
    </source>
</evidence>
<feature type="compositionally biased region" description="Polar residues" evidence="7">
    <location>
        <begin position="8"/>
        <end position="20"/>
    </location>
</feature>
<reference evidence="8" key="1">
    <citation type="submission" date="2019-06" db="EMBL/GenBank/DDBJ databases">
        <title>G10K-VGP Goodes thornscrub tortoise genome, primary haplotype.</title>
        <authorList>
            <person name="Murphy B."/>
            <person name="Edwards T."/>
            <person name="Rhie A."/>
            <person name="Koren S."/>
            <person name="Phillippy A."/>
            <person name="Fedrigo O."/>
            <person name="Haase B."/>
            <person name="Mountcastle J."/>
            <person name="Lewin H."/>
            <person name="Damas J."/>
            <person name="Howe K."/>
            <person name="Formenti G."/>
            <person name="Myers G."/>
            <person name="Durbin R."/>
            <person name="Jarvis E.D."/>
        </authorList>
    </citation>
    <scope>NUCLEOTIDE SEQUENCE [LARGE SCALE GENOMIC DNA]</scope>
</reference>
<evidence type="ECO:0000256" key="2">
    <source>
        <dbReference type="ARBA" id="ARBA00022737"/>
    </source>
</evidence>
<accession>A0A8C4XZB4</accession>
<keyword evidence="9" id="KW-1185">Reference proteome</keyword>
<dbReference type="Ensembl" id="ENSGEVT00005007872.1">
    <property type="protein sequence ID" value="ENSGEVP00005007513.1"/>
    <property type="gene ID" value="ENSGEVG00005005283.1"/>
</dbReference>
<reference evidence="8" key="3">
    <citation type="submission" date="2025-09" db="UniProtKB">
        <authorList>
            <consortium name="Ensembl"/>
        </authorList>
    </citation>
    <scope>IDENTIFICATION</scope>
</reference>
<evidence type="ECO:0000256" key="3">
    <source>
        <dbReference type="ARBA" id="ARBA00023015"/>
    </source>
</evidence>
<keyword evidence="2" id="KW-0677">Repeat</keyword>
<evidence type="ECO:0000256" key="7">
    <source>
        <dbReference type="SAM" id="MobiDB-lite"/>
    </source>
</evidence>
<keyword evidence="5" id="KW-0804">Transcription</keyword>
<gene>
    <name evidence="8" type="primary">GTF2IRD1</name>
</gene>
<reference evidence="8" key="2">
    <citation type="submission" date="2025-08" db="UniProtKB">
        <authorList>
            <consortium name="Ensembl"/>
        </authorList>
    </citation>
    <scope>IDENTIFICATION</scope>
</reference>
<dbReference type="GeneTree" id="ENSGT00940000159414"/>
<feature type="region of interest" description="Disordered" evidence="7">
    <location>
        <begin position="215"/>
        <end position="238"/>
    </location>
</feature>
<feature type="region of interest" description="Disordered" evidence="7">
    <location>
        <begin position="1"/>
        <end position="20"/>
    </location>
</feature>
<dbReference type="Pfam" id="PF02946">
    <property type="entry name" value="GTF2I"/>
    <property type="match status" value="5"/>
</dbReference>
<feature type="compositionally biased region" description="Low complexity" evidence="7">
    <location>
        <begin position="439"/>
        <end position="448"/>
    </location>
</feature>
<dbReference type="InterPro" id="IPR004212">
    <property type="entry name" value="GTF2I"/>
</dbReference>
<keyword evidence="6" id="KW-0539">Nucleus</keyword>
<dbReference type="FunFam" id="3.90.1460.10:FF:000006">
    <property type="entry name" value="General transcription factor II-I repeat domain-containing protein 1"/>
    <property type="match status" value="1"/>
</dbReference>
<dbReference type="GO" id="GO:0003677">
    <property type="term" value="F:DNA binding"/>
    <property type="evidence" value="ECO:0007669"/>
    <property type="project" value="UniProtKB-KW"/>
</dbReference>
<evidence type="ECO:0000313" key="8">
    <source>
        <dbReference type="Ensembl" id="ENSGEVP00005007513.1"/>
    </source>
</evidence>
<evidence type="ECO:0000256" key="4">
    <source>
        <dbReference type="ARBA" id="ARBA00023125"/>
    </source>
</evidence>
<evidence type="ECO:0000256" key="1">
    <source>
        <dbReference type="ARBA" id="ARBA00004123"/>
    </source>
</evidence>
<dbReference type="PROSITE" id="PS51139">
    <property type="entry name" value="GTF2I"/>
    <property type="match status" value="5"/>
</dbReference>
<dbReference type="OrthoDB" id="9876044at2759"/>
<dbReference type="Proteomes" id="UP000694390">
    <property type="component" value="Chromosome 17"/>
</dbReference>
<dbReference type="SUPFAM" id="SSF117773">
    <property type="entry name" value="GTF2I-like repeat"/>
    <property type="match status" value="5"/>
</dbReference>
<dbReference type="AlphaFoldDB" id="A0A8C4XZB4"/>
<sequence length="917" mass="102872">MALMGKPSNGSPNNSRPDQWNTVFHQKNEIITSLVSALDSMCSALSKLNAEVACIAVHDESTFVVGTEKGRIFMNTRKELQMDFHKFCRGQQRKEQDADFQKKAKDCGRSIPRVSPHQGSDVYLLRKMVEEVFDVLYSEAIGKNSVVPLPYEKLIKEPGLLAVAGLPEGLVFRKPTEYDVKSLMAILEHSHSIRFRLKRESSFLANPNVELNCTSLASKGSRDSGPNNQITKPASQDTPSTVAMTNFLYGVSLPTQIATDLKQEMSASLHVVNAASEMLMPRPSGELKVPSSQEYSDCCGQKSAVSGGPLIQNVHSSKRILFSIVHDKTDKWDSFIKETEDINTLRECVQILFNSRYAEALGLDHMVPVPYRKIACDPEAVEIIGIPDKIPFKRPCTYGVPKLKRILEERHNIHFVIRRYTAHQRDFKDKFTKDPTKLEPSSPSGEISPEPHRMAVPDLAGTSQWPIVVFHAPIIFFLLPGTSAELSGIRHIKIEPDELDIIQITVPGMALALKEQRVQRASPGQWRIGLSQQLDCTSLGLKAVYLSVCFSCFPDGLGDVLGHLRKQVETLFNTRYAKAMGISEPVKVPYAKFLMYPEDLFVVGLPEGILLRRPNCFGIAKLKKILQASNSIQFVIKRAWFIIASVAQVVLTLPAVSLVFAASERDSSDSLVEEAVKRQGFQENYDARLSRIDIANTLREQVQDLFNKKYGEALGIKYPVQVPYKRIKSNPGSVIIEGLPPGIPFRKPCTFGSQNLERILAVADKIKFTVTRYVSLRAVCDADDANRLGEKVILREQVKELFNEKYGEALGLNQPVLVPYKLIRDSPDAVEVTGLPDDIPFRNPNTYDIHRLEKILKAREHIQMVIINQLQNLIIARFCRVFCPNSIFLSLSFFQQWPMYMLDYGGLNVQIPGPINY</sequence>
<protein>
    <submittedName>
        <fullName evidence="8">GTF2I repeat domain containing 1</fullName>
    </submittedName>
</protein>
<proteinExistence type="predicted"/>
<keyword evidence="4" id="KW-0238">DNA-binding</keyword>
<evidence type="ECO:0000313" key="9">
    <source>
        <dbReference type="Proteomes" id="UP000694390"/>
    </source>
</evidence>
<evidence type="ECO:0000256" key="6">
    <source>
        <dbReference type="ARBA" id="ARBA00023242"/>
    </source>
</evidence>
<name>A0A8C4XZB4_9SAUR</name>
<dbReference type="PANTHER" id="PTHR46304">
    <property type="entry name" value="GENERAL TRANSCRIPTION FACTOR II-I REPEAT DOMAIN-CONTAINING PROTEIN 1"/>
    <property type="match status" value="1"/>
</dbReference>
<comment type="subcellular location">
    <subcellularLocation>
        <location evidence="1">Nucleus</location>
    </subcellularLocation>
</comment>
<keyword evidence="3" id="KW-0805">Transcription regulation</keyword>
<feature type="region of interest" description="Disordered" evidence="7">
    <location>
        <begin position="431"/>
        <end position="451"/>
    </location>
</feature>
<dbReference type="InterPro" id="IPR036647">
    <property type="entry name" value="GTF2I-like_rpt_sf"/>
</dbReference>
<organism evidence="8 9">
    <name type="scientific">Gopherus evgoodei</name>
    <name type="common">Goodes thornscrub tortoise</name>
    <dbReference type="NCBI Taxonomy" id="1825980"/>
    <lineage>
        <taxon>Eukaryota</taxon>
        <taxon>Metazoa</taxon>
        <taxon>Chordata</taxon>
        <taxon>Craniata</taxon>
        <taxon>Vertebrata</taxon>
        <taxon>Euteleostomi</taxon>
        <taxon>Archelosauria</taxon>
        <taxon>Testudinata</taxon>
        <taxon>Testudines</taxon>
        <taxon>Cryptodira</taxon>
        <taxon>Durocryptodira</taxon>
        <taxon>Testudinoidea</taxon>
        <taxon>Testudinidae</taxon>
        <taxon>Gopherus</taxon>
    </lineage>
</organism>
<dbReference type="Gene3D" id="3.90.1460.10">
    <property type="entry name" value="GTF2I-like"/>
    <property type="match status" value="5"/>
</dbReference>
<dbReference type="GO" id="GO:0005634">
    <property type="term" value="C:nucleus"/>
    <property type="evidence" value="ECO:0007669"/>
    <property type="project" value="UniProtKB-SubCell"/>
</dbReference>